<dbReference type="VEuPathDB" id="FungiDB:C5L36_0A00747"/>
<evidence type="ECO:0000313" key="2">
    <source>
        <dbReference type="Proteomes" id="UP000249293"/>
    </source>
</evidence>
<dbReference type="RefSeq" id="XP_029318941.1">
    <property type="nucleotide sequence ID" value="XM_029463081.1"/>
</dbReference>
<keyword evidence="2" id="KW-1185">Reference proteome</keyword>
<reference evidence="1 2" key="1">
    <citation type="submission" date="2018-06" db="EMBL/GenBank/DDBJ databases">
        <title>Population genomics shows no distinction between pathogenic Candida krusei and environmental Pichia kudriavzevii: One species, four names.</title>
        <authorList>
            <person name="Douglass A.P."/>
            <person name="Offei B."/>
            <person name="Braun-Galleani S."/>
            <person name="Coughlan A.Y."/>
            <person name="Martos A."/>
            <person name="Ortiz-Merino R.A."/>
            <person name="Byrne K.P."/>
            <person name="Wolfe K.H."/>
        </authorList>
    </citation>
    <scope>NUCLEOTIDE SEQUENCE [LARGE SCALE GENOMIC DNA]</scope>
    <source>
        <strain evidence="1 2">CBS573</strain>
    </source>
</reference>
<sequence>MALIYSIAMSQAQIYRAQALLGKITGLNAEDKRASIAWIVSNFEALLEFKSKLKSSSNFKNKLQIQVFITNKLTVGTLQKCDEDNNQVKPLSDLNVVFEDGDVTGFLSSLPNMKKIRNTVWNDTNNLDWQKRIGTQNHNVNTLDSIRIEGLDGIPIKEYIDTLNKNTADSNIEKKR</sequence>
<evidence type="ECO:0000313" key="1">
    <source>
        <dbReference type="EMBL" id="AWU73464.1"/>
    </source>
</evidence>
<proteinExistence type="predicted"/>
<name>A0A2U9QWR9_PICKU</name>
<dbReference type="GeneID" id="40381174"/>
<dbReference type="STRING" id="4909.A0A2U9QWR9"/>
<dbReference type="EMBL" id="CP028773">
    <property type="protein sequence ID" value="AWU73464.1"/>
    <property type="molecule type" value="Genomic_DNA"/>
</dbReference>
<accession>A0A2U9QWR9</accession>
<gene>
    <name evidence="1" type="ORF">C5L36_0A00747</name>
</gene>
<dbReference type="KEGG" id="pkz:C5L36_0A00747"/>
<dbReference type="Proteomes" id="UP000249293">
    <property type="component" value="Chromosome 1"/>
</dbReference>
<protein>
    <submittedName>
        <fullName evidence="1">Uncharacterized protein</fullName>
    </submittedName>
</protein>
<dbReference type="AlphaFoldDB" id="A0A2U9QWR9"/>
<organism evidence="1 2">
    <name type="scientific">Pichia kudriavzevii</name>
    <name type="common">Yeast</name>
    <name type="synonym">Issatchenkia orientalis</name>
    <dbReference type="NCBI Taxonomy" id="4909"/>
    <lineage>
        <taxon>Eukaryota</taxon>
        <taxon>Fungi</taxon>
        <taxon>Dikarya</taxon>
        <taxon>Ascomycota</taxon>
        <taxon>Saccharomycotina</taxon>
        <taxon>Pichiomycetes</taxon>
        <taxon>Pichiales</taxon>
        <taxon>Pichiaceae</taxon>
        <taxon>Pichia</taxon>
    </lineage>
</organism>